<name>A0A2G5EVE1_AQUCA</name>
<dbReference type="GO" id="GO:0000724">
    <property type="term" value="P:double-strand break repair via homologous recombination"/>
    <property type="evidence" value="ECO:0007669"/>
    <property type="project" value="TreeGrafter"/>
</dbReference>
<dbReference type="Proteomes" id="UP000230069">
    <property type="component" value="Unassembled WGS sequence"/>
</dbReference>
<keyword evidence="2" id="KW-1185">Reference proteome</keyword>
<protein>
    <submittedName>
        <fullName evidence="1">Uncharacterized protein</fullName>
    </submittedName>
</protein>
<dbReference type="EMBL" id="KZ305021">
    <property type="protein sequence ID" value="PIA59637.1"/>
    <property type="molecule type" value="Genomic_DNA"/>
</dbReference>
<dbReference type="OrthoDB" id="24645at2759"/>
<proteinExistence type="predicted"/>
<dbReference type="AlphaFoldDB" id="A0A2G5EVE1"/>
<evidence type="ECO:0000313" key="1">
    <source>
        <dbReference type="EMBL" id="PIA59637.1"/>
    </source>
</evidence>
<dbReference type="GO" id="GO:0033557">
    <property type="term" value="C:Slx1-Slx4 complex"/>
    <property type="evidence" value="ECO:0007669"/>
    <property type="project" value="TreeGrafter"/>
</dbReference>
<dbReference type="GO" id="GO:0017108">
    <property type="term" value="F:5'-flap endonuclease activity"/>
    <property type="evidence" value="ECO:0007669"/>
    <property type="project" value="TreeGrafter"/>
</dbReference>
<dbReference type="PANTHER" id="PTHR20208:SF10">
    <property type="entry name" value="STRUCTURE-SPECIFIC ENDONUCLEASE SUBUNIT SLX1"/>
    <property type="match status" value="1"/>
</dbReference>
<dbReference type="PANTHER" id="PTHR20208">
    <property type="entry name" value="STRUCTURE-SPECIFIC ENDONUCLEASE SUBUNIT SLX1"/>
    <property type="match status" value="1"/>
</dbReference>
<organism evidence="1 2">
    <name type="scientific">Aquilegia coerulea</name>
    <name type="common">Rocky mountain columbine</name>
    <dbReference type="NCBI Taxonomy" id="218851"/>
    <lineage>
        <taxon>Eukaryota</taxon>
        <taxon>Viridiplantae</taxon>
        <taxon>Streptophyta</taxon>
        <taxon>Embryophyta</taxon>
        <taxon>Tracheophyta</taxon>
        <taxon>Spermatophyta</taxon>
        <taxon>Magnoliopsida</taxon>
        <taxon>Ranunculales</taxon>
        <taxon>Ranunculaceae</taxon>
        <taxon>Thalictroideae</taxon>
        <taxon>Aquilegia</taxon>
    </lineage>
</organism>
<dbReference type="EMBL" id="KZ305021">
    <property type="protein sequence ID" value="PIA59638.1"/>
    <property type="molecule type" value="Genomic_DNA"/>
</dbReference>
<dbReference type="InterPro" id="IPR050381">
    <property type="entry name" value="SLX1_endonuclease"/>
</dbReference>
<gene>
    <name evidence="1" type="ORF">AQUCO_00400496v1</name>
</gene>
<sequence length="388" mass="43464">MLAYTMLTLPPWMSLKLTVNFFSTKYMNNAASCPSLPKQMKVQICPMDELPCYTDGQMIYDFEDLDDMDDAENGTNNNHLEGQGGIPVFNESDYHHSSVEGVDDVQKCNKNNAIRQPGEDWPGDSLSSREYPLQEPWTVSGKDHNFLFDLVDSALGSSSTVTSLDDSVETIEEKDTLCMSEMGSNKLGQVTEPRLAIPIASKEQQSSSDNGLLSSGFSILQANELHYEMQVPYVSNPVKAPIFSGFIETVGDNDPVILLSPDFKTRQTKEHSICHRRMQSSVSYTPLMTQFSSCSGLVKRTVDTVQDKDYCEITQDSSYLEVLSPNYCRKTSLFSDNNQSPSSKRNIASPKVEVIDILTPSSNTMISLFRQKKRRNNWVSQDIIDLTK</sequence>
<accession>A0A2G5EVE1</accession>
<dbReference type="GO" id="GO:0008821">
    <property type="term" value="F:crossover junction DNA endonuclease activity"/>
    <property type="evidence" value="ECO:0007669"/>
    <property type="project" value="TreeGrafter"/>
</dbReference>
<evidence type="ECO:0000313" key="2">
    <source>
        <dbReference type="Proteomes" id="UP000230069"/>
    </source>
</evidence>
<reference evidence="1 2" key="1">
    <citation type="submission" date="2017-09" db="EMBL/GenBank/DDBJ databases">
        <title>WGS assembly of Aquilegia coerulea Goldsmith.</title>
        <authorList>
            <person name="Hodges S."/>
            <person name="Kramer E."/>
            <person name="Nordborg M."/>
            <person name="Tomkins J."/>
            <person name="Borevitz J."/>
            <person name="Derieg N."/>
            <person name="Yan J."/>
            <person name="Mihaltcheva S."/>
            <person name="Hayes R.D."/>
            <person name="Rokhsar D."/>
        </authorList>
    </citation>
    <scope>NUCLEOTIDE SEQUENCE [LARGE SCALE GENOMIC DNA]</scope>
    <source>
        <strain evidence="2">cv. Goldsmith</strain>
    </source>
</reference>
<dbReference type="STRING" id="218851.A0A2G5EVE1"/>